<dbReference type="PANTHER" id="PTHR45625">
    <property type="entry name" value="PEPTIDYL-PROLYL CIS-TRANS ISOMERASE-RELATED"/>
    <property type="match status" value="1"/>
</dbReference>
<evidence type="ECO:0000256" key="3">
    <source>
        <dbReference type="ARBA" id="ARBA00013194"/>
    </source>
</evidence>
<dbReference type="Gene3D" id="2.40.100.10">
    <property type="entry name" value="Cyclophilin-like"/>
    <property type="match status" value="1"/>
</dbReference>
<dbReference type="InterPro" id="IPR029000">
    <property type="entry name" value="Cyclophilin-like_dom_sf"/>
</dbReference>
<keyword evidence="5 7" id="KW-0413">Isomerase</keyword>
<comment type="catalytic activity">
    <reaction evidence="1">
        <text>[protein]-peptidylproline (omega=180) = [protein]-peptidylproline (omega=0)</text>
        <dbReference type="Rhea" id="RHEA:16237"/>
        <dbReference type="Rhea" id="RHEA-COMP:10747"/>
        <dbReference type="Rhea" id="RHEA-COMP:10748"/>
        <dbReference type="ChEBI" id="CHEBI:83833"/>
        <dbReference type="ChEBI" id="CHEBI:83834"/>
        <dbReference type="EC" id="5.2.1.8"/>
    </reaction>
</comment>
<dbReference type="PANTHER" id="PTHR45625:SF4">
    <property type="entry name" value="PEPTIDYLPROLYL ISOMERASE DOMAIN AND WD REPEAT-CONTAINING PROTEIN 1"/>
    <property type="match status" value="1"/>
</dbReference>
<dbReference type="Pfam" id="PF00160">
    <property type="entry name" value="Pro_isomerase"/>
    <property type="match status" value="1"/>
</dbReference>
<protein>
    <recommendedName>
        <fullName evidence="3">peptidylprolyl isomerase</fullName>
        <ecNumber evidence="3">5.2.1.8</ecNumber>
    </recommendedName>
</protein>
<accession>A0A840QT03</accession>
<comment type="caution">
    <text evidence="7">The sequence shown here is derived from an EMBL/GenBank/DDBJ whole genome shotgun (WGS) entry which is preliminary data.</text>
</comment>
<dbReference type="PROSITE" id="PS50072">
    <property type="entry name" value="CSA_PPIASE_2"/>
    <property type="match status" value="1"/>
</dbReference>
<gene>
    <name evidence="7" type="ORF">HNQ41_002710</name>
</gene>
<dbReference type="InterPro" id="IPR044666">
    <property type="entry name" value="Cyclophilin_A-like"/>
</dbReference>
<comment type="function">
    <text evidence="2">PPIases accelerate the folding of proteins. It catalyzes the cis-trans isomerization of proline imidic peptide bonds in oligopeptides.</text>
</comment>
<evidence type="ECO:0000256" key="2">
    <source>
        <dbReference type="ARBA" id="ARBA00002388"/>
    </source>
</evidence>
<feature type="domain" description="PPIase cyclophilin-type" evidence="6">
    <location>
        <begin position="37"/>
        <end position="184"/>
    </location>
</feature>
<dbReference type="RefSeq" id="WP_184664911.1">
    <property type="nucleotide sequence ID" value="NZ_JACHHB010000013.1"/>
</dbReference>
<evidence type="ECO:0000313" key="7">
    <source>
        <dbReference type="EMBL" id="MBB5174495.1"/>
    </source>
</evidence>
<evidence type="ECO:0000256" key="1">
    <source>
        <dbReference type="ARBA" id="ARBA00000971"/>
    </source>
</evidence>
<dbReference type="SUPFAM" id="SSF50891">
    <property type="entry name" value="Cyclophilin-like"/>
    <property type="match status" value="1"/>
</dbReference>
<sequence length="198" mass="22779">MNEPQANASTDRDLQPSEYIQFRDDIQPGEERVRIYTSLGNLDVKLFTKQAPKTTEKFLSYVEEGKYEGVQLIGRVHGYHADGHDMQKVSPFPREYASELAHFHGALSTLSESDDEGAFTIIHDESRRTDPDVLDEIAEQRGYDFPDAVKNYYMTEGGAPQYDYHYTVFGHVVGGEEIWNEVQRNDRSMTIKKIERIH</sequence>
<proteinExistence type="predicted"/>
<dbReference type="InterPro" id="IPR002130">
    <property type="entry name" value="Cyclophilin-type_PPIase_dom"/>
</dbReference>
<dbReference type="Proteomes" id="UP000551878">
    <property type="component" value="Unassembled WGS sequence"/>
</dbReference>
<evidence type="ECO:0000313" key="8">
    <source>
        <dbReference type="Proteomes" id="UP000551878"/>
    </source>
</evidence>
<keyword evidence="4" id="KW-0697">Rotamase</keyword>
<evidence type="ECO:0000259" key="6">
    <source>
        <dbReference type="PROSITE" id="PS50072"/>
    </source>
</evidence>
<dbReference type="GO" id="GO:0003755">
    <property type="term" value="F:peptidyl-prolyl cis-trans isomerase activity"/>
    <property type="evidence" value="ECO:0007669"/>
    <property type="project" value="UniProtKB-KW"/>
</dbReference>
<dbReference type="EMBL" id="JACHHB010000013">
    <property type="protein sequence ID" value="MBB5174495.1"/>
    <property type="molecule type" value="Genomic_DNA"/>
</dbReference>
<name>A0A840QT03_9BACI</name>
<reference evidence="7 8" key="1">
    <citation type="submission" date="2020-08" db="EMBL/GenBank/DDBJ databases">
        <title>Genomic Encyclopedia of Type Strains, Phase IV (KMG-IV): sequencing the most valuable type-strain genomes for metagenomic binning, comparative biology and taxonomic classification.</title>
        <authorList>
            <person name="Goeker M."/>
        </authorList>
    </citation>
    <scope>NUCLEOTIDE SEQUENCE [LARGE SCALE GENOMIC DNA]</scope>
    <source>
        <strain evidence="7 8">DSM 24696</strain>
    </source>
</reference>
<evidence type="ECO:0000256" key="5">
    <source>
        <dbReference type="ARBA" id="ARBA00023235"/>
    </source>
</evidence>
<organism evidence="7 8">
    <name type="scientific">Texcoconibacillus texcoconensis</name>
    <dbReference type="NCBI Taxonomy" id="1095777"/>
    <lineage>
        <taxon>Bacteria</taxon>
        <taxon>Bacillati</taxon>
        <taxon>Bacillota</taxon>
        <taxon>Bacilli</taxon>
        <taxon>Bacillales</taxon>
        <taxon>Bacillaceae</taxon>
        <taxon>Texcoconibacillus</taxon>
    </lineage>
</organism>
<dbReference type="AlphaFoldDB" id="A0A840QT03"/>
<dbReference type="EC" id="5.2.1.8" evidence="3"/>
<evidence type="ECO:0000256" key="4">
    <source>
        <dbReference type="ARBA" id="ARBA00023110"/>
    </source>
</evidence>
<keyword evidence="8" id="KW-1185">Reference proteome</keyword>